<evidence type="ECO:0000313" key="4">
    <source>
        <dbReference type="Proteomes" id="UP001180020"/>
    </source>
</evidence>
<name>A0AAV9ECM4_ACOCL</name>
<dbReference type="InterPro" id="IPR006286">
    <property type="entry name" value="C56_PfpI-like"/>
</dbReference>
<dbReference type="InterPro" id="IPR002818">
    <property type="entry name" value="DJ-1/PfpI"/>
</dbReference>
<comment type="caution">
    <text evidence="3">The sequence shown here is derived from an EMBL/GenBank/DDBJ whole genome shotgun (WGS) entry which is preliminary data.</text>
</comment>
<dbReference type="PANTHER" id="PTHR42733">
    <property type="entry name" value="DJ-1 PROTEIN"/>
    <property type="match status" value="1"/>
</dbReference>
<feature type="domain" description="DJ-1/PfpI" evidence="2">
    <location>
        <begin position="8"/>
        <end position="190"/>
    </location>
</feature>
<evidence type="ECO:0000259" key="2">
    <source>
        <dbReference type="Pfam" id="PF01965"/>
    </source>
</evidence>
<dbReference type="Gene3D" id="3.40.50.880">
    <property type="match status" value="2"/>
</dbReference>
<proteinExistence type="inferred from homology"/>
<feature type="domain" description="DJ-1/PfpI" evidence="2">
    <location>
        <begin position="204"/>
        <end position="385"/>
    </location>
</feature>
<dbReference type="InterPro" id="IPR029062">
    <property type="entry name" value="Class_I_gatase-like"/>
</dbReference>
<dbReference type="Proteomes" id="UP001180020">
    <property type="component" value="Unassembled WGS sequence"/>
</dbReference>
<dbReference type="SUPFAM" id="SSF52317">
    <property type="entry name" value="Class I glutamine amidotransferase-like"/>
    <property type="match status" value="2"/>
</dbReference>
<reference evidence="3" key="2">
    <citation type="submission" date="2023-06" db="EMBL/GenBank/DDBJ databases">
        <authorList>
            <person name="Ma L."/>
            <person name="Liu K.-W."/>
            <person name="Li Z."/>
            <person name="Hsiao Y.-Y."/>
            <person name="Qi Y."/>
            <person name="Fu T."/>
            <person name="Tang G."/>
            <person name="Zhang D."/>
            <person name="Sun W.-H."/>
            <person name="Liu D.-K."/>
            <person name="Li Y."/>
            <person name="Chen G.-Z."/>
            <person name="Liu X.-D."/>
            <person name="Liao X.-Y."/>
            <person name="Jiang Y.-T."/>
            <person name="Yu X."/>
            <person name="Hao Y."/>
            <person name="Huang J."/>
            <person name="Zhao X.-W."/>
            <person name="Ke S."/>
            <person name="Chen Y.-Y."/>
            <person name="Wu W.-L."/>
            <person name="Hsu J.-L."/>
            <person name="Lin Y.-F."/>
            <person name="Huang M.-D."/>
            <person name="Li C.-Y."/>
            <person name="Huang L."/>
            <person name="Wang Z.-W."/>
            <person name="Zhao X."/>
            <person name="Zhong W.-Y."/>
            <person name="Peng D.-H."/>
            <person name="Ahmad S."/>
            <person name="Lan S."/>
            <person name="Zhang J.-S."/>
            <person name="Tsai W.-C."/>
            <person name="Van De Peer Y."/>
            <person name="Liu Z.-J."/>
        </authorList>
    </citation>
    <scope>NUCLEOTIDE SEQUENCE</scope>
    <source>
        <strain evidence="3">CP</strain>
        <tissue evidence="3">Leaves</tissue>
    </source>
</reference>
<comment type="similarity">
    <text evidence="1">Belongs to the peptidase C56 family.</text>
</comment>
<evidence type="ECO:0000256" key="1">
    <source>
        <dbReference type="ARBA" id="ARBA00008542"/>
    </source>
</evidence>
<accession>A0AAV9ECM4</accession>
<evidence type="ECO:0000313" key="3">
    <source>
        <dbReference type="EMBL" id="KAK1311533.1"/>
    </source>
</evidence>
<dbReference type="Pfam" id="PF01965">
    <property type="entry name" value="DJ-1_PfpI"/>
    <property type="match status" value="2"/>
</dbReference>
<organism evidence="3 4">
    <name type="scientific">Acorus calamus</name>
    <name type="common">Sweet flag</name>
    <dbReference type="NCBI Taxonomy" id="4465"/>
    <lineage>
        <taxon>Eukaryota</taxon>
        <taxon>Viridiplantae</taxon>
        <taxon>Streptophyta</taxon>
        <taxon>Embryophyta</taxon>
        <taxon>Tracheophyta</taxon>
        <taxon>Spermatophyta</taxon>
        <taxon>Magnoliopsida</taxon>
        <taxon>Liliopsida</taxon>
        <taxon>Acoraceae</taxon>
        <taxon>Acorus</taxon>
    </lineage>
</organism>
<gene>
    <name evidence="3" type="ORF">QJS10_CPA08g00241</name>
</gene>
<dbReference type="CDD" id="cd03169">
    <property type="entry name" value="GATase1_PfpI_1"/>
    <property type="match status" value="1"/>
</dbReference>
<dbReference type="AlphaFoldDB" id="A0AAV9ECM4"/>
<dbReference type="EMBL" id="JAUJYO010000008">
    <property type="protein sequence ID" value="KAK1311533.1"/>
    <property type="molecule type" value="Genomic_DNA"/>
</dbReference>
<reference evidence="3" key="1">
    <citation type="journal article" date="2023" name="Nat. Commun.">
        <title>Diploid and tetraploid genomes of Acorus and the evolution of monocots.</title>
        <authorList>
            <person name="Ma L."/>
            <person name="Liu K.W."/>
            <person name="Li Z."/>
            <person name="Hsiao Y.Y."/>
            <person name="Qi Y."/>
            <person name="Fu T."/>
            <person name="Tang G.D."/>
            <person name="Zhang D."/>
            <person name="Sun W.H."/>
            <person name="Liu D.K."/>
            <person name="Li Y."/>
            <person name="Chen G.Z."/>
            <person name="Liu X.D."/>
            <person name="Liao X.Y."/>
            <person name="Jiang Y.T."/>
            <person name="Yu X."/>
            <person name="Hao Y."/>
            <person name="Huang J."/>
            <person name="Zhao X.W."/>
            <person name="Ke S."/>
            <person name="Chen Y.Y."/>
            <person name="Wu W.L."/>
            <person name="Hsu J.L."/>
            <person name="Lin Y.F."/>
            <person name="Huang M.D."/>
            <person name="Li C.Y."/>
            <person name="Huang L."/>
            <person name="Wang Z.W."/>
            <person name="Zhao X."/>
            <person name="Zhong W.Y."/>
            <person name="Peng D.H."/>
            <person name="Ahmad S."/>
            <person name="Lan S."/>
            <person name="Zhang J.S."/>
            <person name="Tsai W.C."/>
            <person name="Van de Peer Y."/>
            <person name="Liu Z.J."/>
        </authorList>
    </citation>
    <scope>NUCLEOTIDE SEQUENCE</scope>
    <source>
        <strain evidence="3">CP</strain>
    </source>
</reference>
<sequence>MGSSEPWRSVLMICGEYMEDYEAIVPFHALQSYGVRVHCVAPGRLPGDSLITAVHEFTTYELYTETEGHHFTLNADFSATRSDAYDALVIPGGRFTEPLASDPRALALASEFARAAKPVVVTCHSQVVLAAAGVLKGGTRCTAFPSLKRVVGLAGGVWVEPSPVSLCVSDRRVISAIGWPAHVNVLRELVGSIGGRVVGGADKKAVLFLVGDYVEDYEANVPFQAVGGLGCTADAACPSKGKGGRCITAVHDIDVGGDPRKVCAERHGHYFSITKDWGDVRVLDYDALVVPGGRSPELLVGHDEVVRLAREFSENGKVVAGIGQGLLVLAAAGLLEGKKCASNLAMKPIVKLAGGEVVEPAESFTDAKLLTATGWPVLPRFLADLFDLLELRVAF</sequence>
<keyword evidence="4" id="KW-1185">Reference proteome</keyword>
<protein>
    <recommendedName>
        <fullName evidence="2">DJ-1/PfpI domain-containing protein</fullName>
    </recommendedName>
</protein>
<dbReference type="PANTHER" id="PTHR42733:SF9">
    <property type="entry name" value="DJ-1 PROTEIN HOMOLOG E"/>
    <property type="match status" value="1"/>
</dbReference>